<dbReference type="Gene3D" id="2.130.10.10">
    <property type="entry name" value="YVTN repeat-like/Quinoprotein amine dehydrogenase"/>
    <property type="match status" value="2"/>
</dbReference>
<dbReference type="GO" id="GO:0045504">
    <property type="term" value="F:dynein heavy chain binding"/>
    <property type="evidence" value="ECO:0007669"/>
    <property type="project" value="TreeGrafter"/>
</dbReference>
<keyword evidence="4" id="KW-0677">Repeat</keyword>
<evidence type="ECO:0000313" key="9">
    <source>
        <dbReference type="Proteomes" id="UP001150925"/>
    </source>
</evidence>
<dbReference type="InterPro" id="IPR050687">
    <property type="entry name" value="Dynein_IC"/>
</dbReference>
<comment type="subcellular location">
    <subcellularLocation>
        <location evidence="1">Cytoplasm</location>
    </subcellularLocation>
</comment>
<dbReference type="SMART" id="SM00320">
    <property type="entry name" value="WD40"/>
    <property type="match status" value="6"/>
</dbReference>
<dbReference type="InterPro" id="IPR036322">
    <property type="entry name" value="WD40_repeat_dom_sf"/>
</dbReference>
<feature type="coiled-coil region" evidence="6">
    <location>
        <begin position="178"/>
        <end position="230"/>
    </location>
</feature>
<organism evidence="8 9">
    <name type="scientific">Dispira parvispora</name>
    <dbReference type="NCBI Taxonomy" id="1520584"/>
    <lineage>
        <taxon>Eukaryota</taxon>
        <taxon>Fungi</taxon>
        <taxon>Fungi incertae sedis</taxon>
        <taxon>Zoopagomycota</taxon>
        <taxon>Kickxellomycotina</taxon>
        <taxon>Dimargaritomycetes</taxon>
        <taxon>Dimargaritales</taxon>
        <taxon>Dimargaritaceae</taxon>
        <taxon>Dispira</taxon>
    </lineage>
</organism>
<feature type="compositionally biased region" description="Low complexity" evidence="7">
    <location>
        <begin position="98"/>
        <end position="109"/>
    </location>
</feature>
<evidence type="ECO:0008006" key="10">
    <source>
        <dbReference type="Google" id="ProtNLM"/>
    </source>
</evidence>
<dbReference type="OrthoDB" id="366230at2759"/>
<dbReference type="PROSITE" id="PS50082">
    <property type="entry name" value="WD_REPEATS_2"/>
    <property type="match status" value="1"/>
</dbReference>
<feature type="compositionally biased region" description="Low complexity" evidence="7">
    <location>
        <begin position="26"/>
        <end position="55"/>
    </location>
</feature>
<keyword evidence="6" id="KW-0175">Coiled coil</keyword>
<feature type="region of interest" description="Disordered" evidence="7">
    <location>
        <begin position="22"/>
        <end position="141"/>
    </location>
</feature>
<dbReference type="GO" id="GO:0005737">
    <property type="term" value="C:cytoplasm"/>
    <property type="evidence" value="ECO:0007669"/>
    <property type="project" value="UniProtKB-SubCell"/>
</dbReference>
<dbReference type="GO" id="GO:0005868">
    <property type="term" value="C:cytoplasmic dynein complex"/>
    <property type="evidence" value="ECO:0007669"/>
    <property type="project" value="TreeGrafter"/>
</dbReference>
<dbReference type="Proteomes" id="UP001150925">
    <property type="component" value="Unassembled WGS sequence"/>
</dbReference>
<proteinExistence type="predicted"/>
<evidence type="ECO:0000256" key="2">
    <source>
        <dbReference type="ARBA" id="ARBA00022490"/>
    </source>
</evidence>
<evidence type="ECO:0000313" key="8">
    <source>
        <dbReference type="EMBL" id="KAJ1963792.1"/>
    </source>
</evidence>
<dbReference type="GO" id="GO:0010970">
    <property type="term" value="P:transport along microtubule"/>
    <property type="evidence" value="ECO:0007669"/>
    <property type="project" value="TreeGrafter"/>
</dbReference>
<name>A0A9W8AP29_9FUNG</name>
<dbReference type="InterPro" id="IPR015943">
    <property type="entry name" value="WD40/YVTN_repeat-like_dom_sf"/>
</dbReference>
<feature type="repeat" description="WD" evidence="5">
    <location>
        <begin position="488"/>
        <end position="535"/>
    </location>
</feature>
<evidence type="ECO:0000256" key="1">
    <source>
        <dbReference type="ARBA" id="ARBA00004496"/>
    </source>
</evidence>
<dbReference type="FunFam" id="2.130.10.10:FF:001070">
    <property type="entry name" value="Dynein intermediate chain, cytosolic"/>
    <property type="match status" value="1"/>
</dbReference>
<dbReference type="InterPro" id="IPR001680">
    <property type="entry name" value="WD40_rpt"/>
</dbReference>
<keyword evidence="9" id="KW-1185">Reference proteome</keyword>
<dbReference type="AlphaFoldDB" id="A0A9W8AP29"/>
<accession>A0A9W8AP29</accession>
<dbReference type="SUPFAM" id="SSF50978">
    <property type="entry name" value="WD40 repeat-like"/>
    <property type="match status" value="1"/>
</dbReference>
<evidence type="ECO:0000256" key="4">
    <source>
        <dbReference type="ARBA" id="ARBA00022737"/>
    </source>
</evidence>
<sequence length="664" mass="73808">MERRREELHRKKQRLAEIRRLRVERQQTLLSSQTMQTDSSTAPTRTTASTSTSSGTGRGQKDIDDLVASLLGDRLGSRGTNRSRGGSLTQSLSEPGQPADRTPAASTPTPTDPLSPSGPSPLSVGARAAESPGVPSTPCPKFTVFDTVILDLPPKERLSYNKEAQTMDWSPEPAVIPEEEIERRVREQREKDEKARRLLEEQEQKRQEELQRQRQKLKELSEEEKQAIEQSAEFTDFMDFSSKLVERALNEPYDFMTDYTIGSQANDDTAAGNQVKLFASFRDDRWSKNRSVTDVAWSKRFPELVASSYNRNPMAMNEPDGIVCVWNLHLRDRPEFVFHSQSDVLCVAFSEFQPTLLVGGTYAGQILLWDTRAKSQPVLKTPLSAAGHTHPVYSLDIVGTQNAHNLVSASTDGLVCTWQLDMLAKPQEMLELVHPAHARTDEVSPTAMGFPDGETATFWVGTEEGHVYQANRHDRAGSKAGLNTAEVYRGHSGPVTSLHFHPSCGPVDCTDLFLTSSVDWTVKLWRAKATSKASSLAHQQRSTLLHSFETADDYVYDAKWSPLHPAVFGTVTGSGQFELWNLNNDTEAPVLSTTVGANKALNRLAWDKHGRKVALGSIDSMVYVYDIGEMVVPKHQDFTDFQRTVTELAATPVQLSSPGDYAFD</sequence>
<evidence type="ECO:0000256" key="7">
    <source>
        <dbReference type="SAM" id="MobiDB-lite"/>
    </source>
</evidence>
<dbReference type="PANTHER" id="PTHR12442">
    <property type="entry name" value="DYNEIN INTERMEDIATE CHAIN"/>
    <property type="match status" value="1"/>
</dbReference>
<feature type="compositionally biased region" description="Low complexity" evidence="7">
    <location>
        <begin position="77"/>
        <end position="89"/>
    </location>
</feature>
<dbReference type="FunFam" id="2.130.10.10:FF:000414">
    <property type="entry name" value="Cytoplasmic dynein intermediate chain"/>
    <property type="match status" value="1"/>
</dbReference>
<reference evidence="8" key="1">
    <citation type="submission" date="2022-07" db="EMBL/GenBank/DDBJ databases">
        <title>Phylogenomic reconstructions and comparative analyses of Kickxellomycotina fungi.</title>
        <authorList>
            <person name="Reynolds N.K."/>
            <person name="Stajich J.E."/>
            <person name="Barry K."/>
            <person name="Grigoriev I.V."/>
            <person name="Crous P."/>
            <person name="Smith M.E."/>
        </authorList>
    </citation>
    <scope>NUCLEOTIDE SEQUENCE</scope>
    <source>
        <strain evidence="8">RSA 1196</strain>
    </source>
</reference>
<dbReference type="Pfam" id="PF00400">
    <property type="entry name" value="WD40"/>
    <property type="match status" value="3"/>
</dbReference>
<dbReference type="EMBL" id="JANBPY010000777">
    <property type="protein sequence ID" value="KAJ1963792.1"/>
    <property type="molecule type" value="Genomic_DNA"/>
</dbReference>
<gene>
    <name evidence="8" type="ORF">IWQ62_003108</name>
</gene>
<keyword evidence="3 5" id="KW-0853">WD repeat</keyword>
<evidence type="ECO:0000256" key="3">
    <source>
        <dbReference type="ARBA" id="ARBA00022574"/>
    </source>
</evidence>
<comment type="caution">
    <text evidence="8">The sequence shown here is derived from an EMBL/GenBank/DDBJ whole genome shotgun (WGS) entry which is preliminary data.</text>
</comment>
<dbReference type="GO" id="GO:0045503">
    <property type="term" value="F:dynein light chain binding"/>
    <property type="evidence" value="ECO:0007669"/>
    <property type="project" value="TreeGrafter"/>
</dbReference>
<protein>
    <recommendedName>
        <fullName evidence="10">Dynein intermediate chain</fullName>
    </recommendedName>
</protein>
<dbReference type="PROSITE" id="PS50294">
    <property type="entry name" value="WD_REPEATS_REGION"/>
    <property type="match status" value="1"/>
</dbReference>
<evidence type="ECO:0000256" key="5">
    <source>
        <dbReference type="PROSITE-ProRule" id="PRU00221"/>
    </source>
</evidence>
<feature type="compositionally biased region" description="Pro residues" evidence="7">
    <location>
        <begin position="110"/>
        <end position="119"/>
    </location>
</feature>
<dbReference type="PANTHER" id="PTHR12442:SF22">
    <property type="entry name" value="CYTOPLASMIC DYNEIN 1 INTERMEDIATE CHAIN-RELATED"/>
    <property type="match status" value="1"/>
</dbReference>
<evidence type="ECO:0000256" key="6">
    <source>
        <dbReference type="SAM" id="Coils"/>
    </source>
</evidence>
<keyword evidence="2" id="KW-0963">Cytoplasm</keyword>